<gene>
    <name evidence="1" type="ORF">PoB_001835100</name>
</gene>
<organism evidence="1 2">
    <name type="scientific">Plakobranchus ocellatus</name>
    <dbReference type="NCBI Taxonomy" id="259542"/>
    <lineage>
        <taxon>Eukaryota</taxon>
        <taxon>Metazoa</taxon>
        <taxon>Spiralia</taxon>
        <taxon>Lophotrochozoa</taxon>
        <taxon>Mollusca</taxon>
        <taxon>Gastropoda</taxon>
        <taxon>Heterobranchia</taxon>
        <taxon>Euthyneura</taxon>
        <taxon>Panpulmonata</taxon>
        <taxon>Sacoglossa</taxon>
        <taxon>Placobranchoidea</taxon>
        <taxon>Plakobranchidae</taxon>
        <taxon>Plakobranchus</taxon>
    </lineage>
</organism>
<comment type="caution">
    <text evidence="1">The sequence shown here is derived from an EMBL/GenBank/DDBJ whole genome shotgun (WGS) entry which is preliminary data.</text>
</comment>
<dbReference type="AlphaFoldDB" id="A0AAV3Z7J2"/>
<accession>A0AAV3Z7J2</accession>
<keyword evidence="2" id="KW-1185">Reference proteome</keyword>
<evidence type="ECO:0000313" key="2">
    <source>
        <dbReference type="Proteomes" id="UP000735302"/>
    </source>
</evidence>
<reference evidence="1 2" key="1">
    <citation type="journal article" date="2021" name="Elife">
        <title>Chloroplast acquisition without the gene transfer in kleptoplastic sea slugs, Plakobranchus ocellatus.</title>
        <authorList>
            <person name="Maeda T."/>
            <person name="Takahashi S."/>
            <person name="Yoshida T."/>
            <person name="Shimamura S."/>
            <person name="Takaki Y."/>
            <person name="Nagai Y."/>
            <person name="Toyoda A."/>
            <person name="Suzuki Y."/>
            <person name="Arimoto A."/>
            <person name="Ishii H."/>
            <person name="Satoh N."/>
            <person name="Nishiyama T."/>
            <person name="Hasebe M."/>
            <person name="Maruyama T."/>
            <person name="Minagawa J."/>
            <person name="Obokata J."/>
            <person name="Shigenobu S."/>
        </authorList>
    </citation>
    <scope>NUCLEOTIDE SEQUENCE [LARGE SCALE GENOMIC DNA]</scope>
</reference>
<dbReference type="Proteomes" id="UP000735302">
    <property type="component" value="Unassembled WGS sequence"/>
</dbReference>
<evidence type="ECO:0000313" key="1">
    <source>
        <dbReference type="EMBL" id="GFN91845.1"/>
    </source>
</evidence>
<name>A0AAV3Z7J2_9GAST</name>
<sequence length="177" mass="19762">MTQWPVDSPWYRQEPLCRGFEPRHTLTLTLSHTLSLTLPLIFSLTLTLTPSNSPSKLPSPSHPHLHPRILTLTPHPHNLTLTLTLTLALAPTHTLSISLTLSLTQFINRAIPSPAPFFVPRFSMFSGRELQKCSCRFGVFEGTVDSELALKSTGIRLSRVRALPLALWPGEKPESLR</sequence>
<proteinExistence type="predicted"/>
<protein>
    <submittedName>
        <fullName evidence="1">Uncharacterized protein</fullName>
    </submittedName>
</protein>
<dbReference type="EMBL" id="BLXT01002183">
    <property type="protein sequence ID" value="GFN91845.1"/>
    <property type="molecule type" value="Genomic_DNA"/>
</dbReference>